<sequence>MQDGLYAKFNTSKGEILVALEYKKTPGTVGNFVALAEGNLENSAKPQGTPYYDGLKFHRVIPDFMIQGGCPQGSGAGNPGYQFDDEFHPELKHDGPGVLSMANAGPGTNGSQFFITHTETAWLDGKHTIFGKVAEGQDVVDAVAQGDVIESVEIIRVGEDAEGFNAVEAFRTFEGSREKRLAEERAKQEAELEKVAAGFEKTDSGLRYQIIQKGNGVKAEKGKTVSVHYKGQLIDGTVFDSSYKRNQPIDFPLGVGQVIPGWDEGIGLLNVGDKARLVIPSNLAYGSRGAGGVIPPDANLIFDVELMDVK</sequence>
<dbReference type="PROSITE" id="PS50072">
    <property type="entry name" value="CSA_PPIASE_2"/>
    <property type="match status" value="1"/>
</dbReference>
<protein>
    <recommendedName>
        <fullName evidence="6">Peptidyl-prolyl cis-trans isomerase</fullName>
        <ecNumber evidence="6">5.2.1.8</ecNumber>
    </recommendedName>
</protein>
<dbReference type="EMBL" id="PVEO01000009">
    <property type="protein sequence ID" value="PQV46519.1"/>
    <property type="molecule type" value="Genomic_DNA"/>
</dbReference>
<dbReference type="Pfam" id="PF00254">
    <property type="entry name" value="FKBP_C"/>
    <property type="match status" value="1"/>
</dbReference>
<accession>A0A362X131</accession>
<dbReference type="Pfam" id="PF00160">
    <property type="entry name" value="Pro_isomerase"/>
    <property type="match status" value="1"/>
</dbReference>
<evidence type="ECO:0000313" key="10">
    <source>
        <dbReference type="Proteomes" id="UP000251545"/>
    </source>
</evidence>
<feature type="domain" description="PPIase FKBP-type" evidence="7">
    <location>
        <begin position="222"/>
        <end position="310"/>
    </location>
</feature>
<dbReference type="PANTHER" id="PTHR45625:SF4">
    <property type="entry name" value="PEPTIDYLPROLYL ISOMERASE DOMAIN AND WD REPEAT-CONTAINING PROTEIN 1"/>
    <property type="match status" value="1"/>
</dbReference>
<dbReference type="InterPro" id="IPR029000">
    <property type="entry name" value="Cyclophilin-like_dom_sf"/>
</dbReference>
<dbReference type="GO" id="GO:0003755">
    <property type="term" value="F:peptidyl-prolyl cis-trans isomerase activity"/>
    <property type="evidence" value="ECO:0007669"/>
    <property type="project" value="UniProtKB-UniRule"/>
</dbReference>
<dbReference type="AlphaFoldDB" id="A0A362X131"/>
<dbReference type="PROSITE" id="PS00170">
    <property type="entry name" value="CSA_PPIASE_1"/>
    <property type="match status" value="1"/>
</dbReference>
<dbReference type="InterPro" id="IPR044666">
    <property type="entry name" value="Cyclophilin_A-like"/>
</dbReference>
<dbReference type="PRINTS" id="PR00153">
    <property type="entry name" value="CSAPPISMRASE"/>
</dbReference>
<keyword evidence="3 5" id="KW-0697">Rotamase</keyword>
<dbReference type="InterPro" id="IPR046357">
    <property type="entry name" value="PPIase_dom_sf"/>
</dbReference>
<dbReference type="CDD" id="cd00317">
    <property type="entry name" value="cyclophilin"/>
    <property type="match status" value="1"/>
</dbReference>
<evidence type="ECO:0000256" key="5">
    <source>
        <dbReference type="PROSITE-ProRule" id="PRU00277"/>
    </source>
</evidence>
<feature type="domain" description="PPIase cyclophilin-type" evidence="8">
    <location>
        <begin position="14"/>
        <end position="145"/>
    </location>
</feature>
<dbReference type="GO" id="GO:0006457">
    <property type="term" value="P:protein folding"/>
    <property type="evidence" value="ECO:0007669"/>
    <property type="project" value="InterPro"/>
</dbReference>
<reference evidence="9 10" key="1">
    <citation type="submission" date="2018-02" db="EMBL/GenBank/DDBJ databases">
        <title>Genomic Encyclopedia of Archaeal and Bacterial Type Strains, Phase II (KMG-II): from individual species to whole genera.</title>
        <authorList>
            <person name="Goeker M."/>
        </authorList>
    </citation>
    <scope>NUCLEOTIDE SEQUENCE [LARGE SCALE GENOMIC DNA]</scope>
    <source>
        <strain evidence="9 10">DSM 21165</strain>
    </source>
</reference>
<gene>
    <name evidence="9" type="ORF">CLV33_10916</name>
</gene>
<dbReference type="PROSITE" id="PS50059">
    <property type="entry name" value="FKBP_PPIASE"/>
    <property type="match status" value="1"/>
</dbReference>
<dbReference type="InterPro" id="IPR002130">
    <property type="entry name" value="Cyclophilin-type_PPIase_dom"/>
</dbReference>
<comment type="similarity">
    <text evidence="2">Belongs to the cyclophilin-type PPIase family.</text>
</comment>
<comment type="similarity">
    <text evidence="6">Belongs to the FKBP-type PPIase family.</text>
</comment>
<evidence type="ECO:0000256" key="3">
    <source>
        <dbReference type="ARBA" id="ARBA00023110"/>
    </source>
</evidence>
<evidence type="ECO:0000259" key="8">
    <source>
        <dbReference type="PROSITE" id="PS50072"/>
    </source>
</evidence>
<dbReference type="EC" id="5.2.1.8" evidence="6"/>
<evidence type="ECO:0000256" key="1">
    <source>
        <dbReference type="ARBA" id="ARBA00000971"/>
    </source>
</evidence>
<comment type="catalytic activity">
    <reaction evidence="1 5 6">
        <text>[protein]-peptidylproline (omega=180) = [protein]-peptidylproline (omega=0)</text>
        <dbReference type="Rhea" id="RHEA:16237"/>
        <dbReference type="Rhea" id="RHEA-COMP:10747"/>
        <dbReference type="Rhea" id="RHEA-COMP:10748"/>
        <dbReference type="ChEBI" id="CHEBI:83833"/>
        <dbReference type="ChEBI" id="CHEBI:83834"/>
        <dbReference type="EC" id="5.2.1.8"/>
    </reaction>
</comment>
<name>A0A362X131_9FLAO</name>
<proteinExistence type="inferred from homology"/>
<dbReference type="RefSeq" id="WP_105474403.1">
    <property type="nucleotide sequence ID" value="NZ_PVEO01000009.1"/>
</dbReference>
<evidence type="ECO:0000259" key="7">
    <source>
        <dbReference type="PROSITE" id="PS50059"/>
    </source>
</evidence>
<dbReference type="InterPro" id="IPR001179">
    <property type="entry name" value="PPIase_FKBP_dom"/>
</dbReference>
<evidence type="ECO:0000256" key="4">
    <source>
        <dbReference type="ARBA" id="ARBA00023235"/>
    </source>
</evidence>
<organism evidence="9 10">
    <name type="scientific">Jejuia pallidilutea</name>
    <dbReference type="NCBI Taxonomy" id="504487"/>
    <lineage>
        <taxon>Bacteria</taxon>
        <taxon>Pseudomonadati</taxon>
        <taxon>Bacteroidota</taxon>
        <taxon>Flavobacteriia</taxon>
        <taxon>Flavobacteriales</taxon>
        <taxon>Flavobacteriaceae</taxon>
        <taxon>Jejuia</taxon>
    </lineage>
</organism>
<dbReference type="Gene3D" id="3.10.50.40">
    <property type="match status" value="1"/>
</dbReference>
<evidence type="ECO:0000256" key="2">
    <source>
        <dbReference type="ARBA" id="ARBA00007365"/>
    </source>
</evidence>
<evidence type="ECO:0000256" key="6">
    <source>
        <dbReference type="RuleBase" id="RU003915"/>
    </source>
</evidence>
<dbReference type="Gene3D" id="2.40.100.10">
    <property type="entry name" value="Cyclophilin-like"/>
    <property type="match status" value="1"/>
</dbReference>
<dbReference type="PANTHER" id="PTHR45625">
    <property type="entry name" value="PEPTIDYL-PROLYL CIS-TRANS ISOMERASE-RELATED"/>
    <property type="match status" value="1"/>
</dbReference>
<evidence type="ECO:0000313" key="9">
    <source>
        <dbReference type="EMBL" id="PQV46519.1"/>
    </source>
</evidence>
<dbReference type="InterPro" id="IPR020892">
    <property type="entry name" value="Cyclophilin-type_PPIase_CS"/>
</dbReference>
<dbReference type="FunFam" id="3.10.50.40:FF:000047">
    <property type="entry name" value="Peptidylprolyl isomerase"/>
    <property type="match status" value="1"/>
</dbReference>
<dbReference type="SUPFAM" id="SSF50891">
    <property type="entry name" value="Cyclophilin-like"/>
    <property type="match status" value="1"/>
</dbReference>
<keyword evidence="4 5" id="KW-0413">Isomerase</keyword>
<dbReference type="Proteomes" id="UP000251545">
    <property type="component" value="Unassembled WGS sequence"/>
</dbReference>
<dbReference type="SUPFAM" id="SSF54534">
    <property type="entry name" value="FKBP-like"/>
    <property type="match status" value="1"/>
</dbReference>
<comment type="caution">
    <text evidence="9">The sequence shown here is derived from an EMBL/GenBank/DDBJ whole genome shotgun (WGS) entry which is preliminary data.</text>
</comment>